<dbReference type="PANTHER" id="PTHR43312:SF1">
    <property type="entry name" value="NADP-DEPENDENT OXIDOREDUCTASE DOMAIN-CONTAINING PROTEIN"/>
    <property type="match status" value="1"/>
</dbReference>
<dbReference type="InterPro" id="IPR053135">
    <property type="entry name" value="AKR2_Oxidoreductase"/>
</dbReference>
<accession>A0A840YIM3</accession>
<organism evidence="2 3">
    <name type="scientific">Muricoccus pecuniae</name>
    <dbReference type="NCBI Taxonomy" id="693023"/>
    <lineage>
        <taxon>Bacteria</taxon>
        <taxon>Pseudomonadati</taxon>
        <taxon>Pseudomonadota</taxon>
        <taxon>Alphaproteobacteria</taxon>
        <taxon>Acetobacterales</taxon>
        <taxon>Roseomonadaceae</taxon>
        <taxon>Muricoccus</taxon>
    </lineage>
</organism>
<protein>
    <submittedName>
        <fullName evidence="2">Aryl-alcohol dehydrogenase-like predicted oxidoreductase</fullName>
    </submittedName>
</protein>
<dbReference type="InterPro" id="IPR036812">
    <property type="entry name" value="NAD(P)_OxRdtase_dom_sf"/>
</dbReference>
<feature type="domain" description="NADP-dependent oxidoreductase" evidence="1">
    <location>
        <begin position="22"/>
        <end position="201"/>
    </location>
</feature>
<evidence type="ECO:0000259" key="1">
    <source>
        <dbReference type="Pfam" id="PF00248"/>
    </source>
</evidence>
<gene>
    <name evidence="2" type="ORF">FHS87_001950</name>
</gene>
<dbReference type="EMBL" id="JACIJD010000007">
    <property type="protein sequence ID" value="MBB5693913.1"/>
    <property type="molecule type" value="Genomic_DNA"/>
</dbReference>
<sequence length="288" mass="30105">MSAPSATIRQPAPDNNKAAPLLGLGCSRLGSTLSGCSGADAVRLLHHALDAGVTLFDTADIYGQGESERLIGEALRGRRQGVMIVTKGGQRFTAAQRAATLVKRPLRMLAGMIPSLRRGIAGRRAAPLPRDYTPAHLRRAVEGSLRRLGTERIDLYLLHSPSAEDIRRGEAFPMLEELRAAGLIGAWGISVDDAEAARAALRLPELRGLQLPLAIAEEMRPELAAAAAGGATLLMREIFAGGPRDAASRRAAMAAALSHPGATALVGTTSATHLDEALASARAVGRAA</sequence>
<dbReference type="AlphaFoldDB" id="A0A840YIM3"/>
<dbReference type="PANTHER" id="PTHR43312">
    <property type="entry name" value="D-THREO-ALDOSE 1-DEHYDROGENASE"/>
    <property type="match status" value="1"/>
</dbReference>
<evidence type="ECO:0000313" key="3">
    <source>
        <dbReference type="Proteomes" id="UP000580654"/>
    </source>
</evidence>
<dbReference type="RefSeq" id="WP_184516934.1">
    <property type="nucleotide sequence ID" value="NZ_JACIJD010000007.1"/>
</dbReference>
<reference evidence="2 3" key="1">
    <citation type="submission" date="2020-08" db="EMBL/GenBank/DDBJ databases">
        <title>Genomic Encyclopedia of Type Strains, Phase IV (KMG-IV): sequencing the most valuable type-strain genomes for metagenomic binning, comparative biology and taxonomic classification.</title>
        <authorList>
            <person name="Goeker M."/>
        </authorList>
    </citation>
    <scope>NUCLEOTIDE SEQUENCE [LARGE SCALE GENOMIC DNA]</scope>
    <source>
        <strain evidence="2 3">DSM 25622</strain>
    </source>
</reference>
<evidence type="ECO:0000313" key="2">
    <source>
        <dbReference type="EMBL" id="MBB5693913.1"/>
    </source>
</evidence>
<dbReference type="InterPro" id="IPR023210">
    <property type="entry name" value="NADP_OxRdtase_dom"/>
</dbReference>
<proteinExistence type="predicted"/>
<name>A0A840YIM3_9PROT</name>
<dbReference type="Gene3D" id="3.20.20.100">
    <property type="entry name" value="NADP-dependent oxidoreductase domain"/>
    <property type="match status" value="1"/>
</dbReference>
<keyword evidence="3" id="KW-1185">Reference proteome</keyword>
<comment type="caution">
    <text evidence="2">The sequence shown here is derived from an EMBL/GenBank/DDBJ whole genome shotgun (WGS) entry which is preliminary data.</text>
</comment>
<dbReference type="Pfam" id="PF00248">
    <property type="entry name" value="Aldo_ket_red"/>
    <property type="match status" value="1"/>
</dbReference>
<dbReference type="Proteomes" id="UP000580654">
    <property type="component" value="Unassembled WGS sequence"/>
</dbReference>
<dbReference type="SUPFAM" id="SSF51430">
    <property type="entry name" value="NAD(P)-linked oxidoreductase"/>
    <property type="match status" value="1"/>
</dbReference>